<keyword evidence="2" id="KW-1185">Reference proteome</keyword>
<dbReference type="EMBL" id="WHOA01000115">
    <property type="protein sequence ID" value="NOU73076.1"/>
    <property type="molecule type" value="Genomic_DNA"/>
</dbReference>
<name>A0ABX1XX29_9BACL</name>
<protein>
    <submittedName>
        <fullName evidence="1">Uncharacterized protein</fullName>
    </submittedName>
</protein>
<dbReference type="Proteomes" id="UP000616779">
    <property type="component" value="Unassembled WGS sequence"/>
</dbReference>
<comment type="caution">
    <text evidence="1">The sequence shown here is derived from an EMBL/GenBank/DDBJ whole genome shotgun (WGS) entry which is preliminary data.</text>
</comment>
<gene>
    <name evidence="1" type="ORF">GC098_16900</name>
</gene>
<reference evidence="1 2" key="1">
    <citation type="submission" date="2019-10" db="EMBL/GenBank/DDBJ databases">
        <title>Description of Paenibacillus terrestris sp. nov.</title>
        <authorList>
            <person name="Carlier A."/>
            <person name="Qi S."/>
        </authorList>
    </citation>
    <scope>NUCLEOTIDE SEQUENCE [LARGE SCALE GENOMIC DNA]</scope>
    <source>
        <strain evidence="1 2">LMG 31458</strain>
    </source>
</reference>
<sequence>MTLHKFSLLSDWLSDSTAKSILLDNLTEMNRHVVDKVELTDEFVGFWSDFPTIKVFQMFGQNWLIDRSPEQLSGEMIQNFVLMRRK</sequence>
<proteinExistence type="predicted"/>
<organism evidence="1 2">
    <name type="scientific">Paenibacillus phytorum</name>
    <dbReference type="NCBI Taxonomy" id="2654977"/>
    <lineage>
        <taxon>Bacteria</taxon>
        <taxon>Bacillati</taxon>
        <taxon>Bacillota</taxon>
        <taxon>Bacilli</taxon>
        <taxon>Bacillales</taxon>
        <taxon>Paenibacillaceae</taxon>
        <taxon>Paenibacillus</taxon>
    </lineage>
</organism>
<dbReference type="RefSeq" id="WP_171644349.1">
    <property type="nucleotide sequence ID" value="NZ_WHOA01000115.1"/>
</dbReference>
<accession>A0ABX1XX29</accession>
<evidence type="ECO:0000313" key="2">
    <source>
        <dbReference type="Proteomes" id="UP000616779"/>
    </source>
</evidence>
<evidence type="ECO:0000313" key="1">
    <source>
        <dbReference type="EMBL" id="NOU73076.1"/>
    </source>
</evidence>